<dbReference type="HOGENOM" id="CLU_040940_5_3_10"/>
<evidence type="ECO:0000256" key="3">
    <source>
        <dbReference type="ARBA" id="ARBA00022723"/>
    </source>
</evidence>
<sequence length="212" mass="23835">MHPKNLIDLLEKRLQEPLPGKEAHLQMIPALRLPDYEKGYDLVNARKSSVLLLLCTGQNTLFIPFIQRPVYEGVHGGQISFPGGKAEPEDLSPEDTALREAFEEIGIEREKVQVIGNLSPVYIPPSRFLVNVIIGYYSTDPIFVKSDIEVEEIFNVSVDSLLDDLYVTSVPVTNSQGLHFDAPCFKIDGKIIWGATAMMLSEFKWILKELSF</sequence>
<dbReference type="InterPro" id="IPR015797">
    <property type="entry name" value="NUDIX_hydrolase-like_dom_sf"/>
</dbReference>
<keyword evidence="3" id="KW-0479">Metal-binding</keyword>
<keyword evidence="6" id="KW-0464">Manganese</keyword>
<organism evidence="8 9">
    <name type="scientific">Solitalea canadensis (strain ATCC 29591 / DSM 3403 / JCM 21819 / LMG 8368 / NBRC 15130 / NCIMB 12057 / USAM 9D)</name>
    <name type="common">Flexibacter canadensis</name>
    <dbReference type="NCBI Taxonomy" id="929556"/>
    <lineage>
        <taxon>Bacteria</taxon>
        <taxon>Pseudomonadati</taxon>
        <taxon>Bacteroidota</taxon>
        <taxon>Sphingobacteriia</taxon>
        <taxon>Sphingobacteriales</taxon>
        <taxon>Sphingobacteriaceae</taxon>
        <taxon>Solitalea</taxon>
    </lineage>
</organism>
<feature type="domain" description="Nudix hydrolase" evidence="7">
    <location>
        <begin position="45"/>
        <end position="178"/>
    </location>
</feature>
<dbReference type="OrthoDB" id="9802805at2"/>
<evidence type="ECO:0000256" key="6">
    <source>
        <dbReference type="ARBA" id="ARBA00023211"/>
    </source>
</evidence>
<dbReference type="AlphaFoldDB" id="H8KXW2"/>
<keyword evidence="4 8" id="KW-0378">Hydrolase</keyword>
<dbReference type="KEGG" id="scn:Solca_0506"/>
<dbReference type="InterPro" id="IPR000086">
    <property type="entry name" value="NUDIX_hydrolase_dom"/>
</dbReference>
<dbReference type="RefSeq" id="WP_014678866.1">
    <property type="nucleotide sequence ID" value="NC_017770.1"/>
</dbReference>
<gene>
    <name evidence="8" type="ordered locus">Solca_0506</name>
</gene>
<dbReference type="CDD" id="cd03426">
    <property type="entry name" value="NUDIX_CoAse_Nudt7"/>
    <property type="match status" value="1"/>
</dbReference>
<evidence type="ECO:0000256" key="2">
    <source>
        <dbReference type="ARBA" id="ARBA00001946"/>
    </source>
</evidence>
<keyword evidence="9" id="KW-1185">Reference proteome</keyword>
<reference evidence="8" key="1">
    <citation type="submission" date="2012-02" db="EMBL/GenBank/DDBJ databases">
        <title>The complete genome of Solitalea canadensis DSM 3403.</title>
        <authorList>
            <consortium name="US DOE Joint Genome Institute (JGI-PGF)"/>
            <person name="Lucas S."/>
            <person name="Copeland A."/>
            <person name="Lapidus A."/>
            <person name="Glavina del Rio T."/>
            <person name="Dalin E."/>
            <person name="Tice H."/>
            <person name="Bruce D."/>
            <person name="Goodwin L."/>
            <person name="Pitluck S."/>
            <person name="Peters L."/>
            <person name="Ovchinnikova G."/>
            <person name="Lu M."/>
            <person name="Kyrpides N."/>
            <person name="Mavromatis K."/>
            <person name="Ivanova N."/>
            <person name="Brettin T."/>
            <person name="Detter J.C."/>
            <person name="Han C."/>
            <person name="Larimer F."/>
            <person name="Land M."/>
            <person name="Hauser L."/>
            <person name="Markowitz V."/>
            <person name="Cheng J.-F."/>
            <person name="Hugenholtz P."/>
            <person name="Woyke T."/>
            <person name="Wu D."/>
            <person name="Spring S."/>
            <person name="Schroeder M."/>
            <person name="Kopitz M."/>
            <person name="Brambilla E."/>
            <person name="Klenk H.-P."/>
            <person name="Eisen J.A."/>
        </authorList>
    </citation>
    <scope>NUCLEOTIDE SEQUENCE</scope>
    <source>
        <strain evidence="8">DSM 3403</strain>
    </source>
</reference>
<name>H8KXW2_SOLCM</name>
<evidence type="ECO:0000256" key="1">
    <source>
        <dbReference type="ARBA" id="ARBA00001936"/>
    </source>
</evidence>
<evidence type="ECO:0000256" key="5">
    <source>
        <dbReference type="ARBA" id="ARBA00022842"/>
    </source>
</evidence>
<accession>H8KXW2</accession>
<dbReference type="Pfam" id="PF00293">
    <property type="entry name" value="NUDIX"/>
    <property type="match status" value="1"/>
</dbReference>
<dbReference type="EMBL" id="CP003349">
    <property type="protein sequence ID" value="AFD05638.1"/>
    <property type="molecule type" value="Genomic_DNA"/>
</dbReference>
<comment type="cofactor">
    <cofactor evidence="1">
        <name>Mn(2+)</name>
        <dbReference type="ChEBI" id="CHEBI:29035"/>
    </cofactor>
</comment>
<dbReference type="PANTHER" id="PTHR12992:SF11">
    <property type="entry name" value="MITOCHONDRIAL COENZYME A DIPHOSPHATASE NUDT8"/>
    <property type="match status" value="1"/>
</dbReference>
<proteinExistence type="predicted"/>
<dbReference type="GO" id="GO:0046872">
    <property type="term" value="F:metal ion binding"/>
    <property type="evidence" value="ECO:0007669"/>
    <property type="project" value="UniProtKB-KW"/>
</dbReference>
<dbReference type="Gene3D" id="3.90.79.10">
    <property type="entry name" value="Nucleoside Triphosphate Pyrophosphohydrolase"/>
    <property type="match status" value="1"/>
</dbReference>
<protein>
    <submittedName>
        <fullName evidence="8">NTP pyrophosphohydrolase</fullName>
    </submittedName>
</protein>
<dbReference type="Proteomes" id="UP000007590">
    <property type="component" value="Chromosome"/>
</dbReference>
<evidence type="ECO:0000313" key="9">
    <source>
        <dbReference type="Proteomes" id="UP000007590"/>
    </source>
</evidence>
<comment type="cofactor">
    <cofactor evidence="2">
        <name>Mg(2+)</name>
        <dbReference type="ChEBI" id="CHEBI:18420"/>
    </cofactor>
</comment>
<dbReference type="STRING" id="929556.Solca_0506"/>
<evidence type="ECO:0000259" key="7">
    <source>
        <dbReference type="PROSITE" id="PS51462"/>
    </source>
</evidence>
<dbReference type="PANTHER" id="PTHR12992">
    <property type="entry name" value="NUDIX HYDROLASE"/>
    <property type="match status" value="1"/>
</dbReference>
<dbReference type="SUPFAM" id="SSF55811">
    <property type="entry name" value="Nudix"/>
    <property type="match status" value="1"/>
</dbReference>
<dbReference type="eggNOG" id="COG0494">
    <property type="taxonomic scope" value="Bacteria"/>
</dbReference>
<evidence type="ECO:0000256" key="4">
    <source>
        <dbReference type="ARBA" id="ARBA00022801"/>
    </source>
</evidence>
<dbReference type="PROSITE" id="PS51462">
    <property type="entry name" value="NUDIX"/>
    <property type="match status" value="1"/>
</dbReference>
<dbReference type="InterPro" id="IPR045121">
    <property type="entry name" value="CoAse"/>
</dbReference>
<dbReference type="GO" id="GO:0010945">
    <property type="term" value="F:coenzyme A diphosphatase activity"/>
    <property type="evidence" value="ECO:0007669"/>
    <property type="project" value="InterPro"/>
</dbReference>
<keyword evidence="5" id="KW-0460">Magnesium</keyword>
<evidence type="ECO:0000313" key="8">
    <source>
        <dbReference type="EMBL" id="AFD05638.1"/>
    </source>
</evidence>